<feature type="transmembrane region" description="Helical" evidence="1">
    <location>
        <begin position="95"/>
        <end position="127"/>
    </location>
</feature>
<keyword evidence="1" id="KW-0812">Transmembrane</keyword>
<gene>
    <name evidence="2" type="ORF">LCGC14_0911270</name>
</gene>
<keyword evidence="1" id="KW-0472">Membrane</keyword>
<comment type="caution">
    <text evidence="2">The sequence shown here is derived from an EMBL/GenBank/DDBJ whole genome shotgun (WGS) entry which is preliminary data.</text>
</comment>
<evidence type="ECO:0000313" key="2">
    <source>
        <dbReference type="EMBL" id="KKN22817.1"/>
    </source>
</evidence>
<dbReference type="AlphaFoldDB" id="A0A0F9PED7"/>
<evidence type="ECO:0000256" key="1">
    <source>
        <dbReference type="SAM" id="Phobius"/>
    </source>
</evidence>
<sequence length="220" mass="26093">MEKIEKTVRDIDLREFRTISGFILATSFSMIVFLLSLIGVRDIYLDLGITFLFFTVIILFDLYISSMKYENQISSRKIPRIKILKISKWIDVKGYLSLIFFYLGLLFLIYYFNLIMVFIPFTIYLWIKGIGDVKTNLRVYSDIKEKYNSFKKDLEGKIKQQQDIITNPKENETRKSMLDEGKETVNTVESKLILAIIFLIFIIIFTLFLYIDLILKTFKW</sequence>
<organism evidence="2">
    <name type="scientific">marine sediment metagenome</name>
    <dbReference type="NCBI Taxonomy" id="412755"/>
    <lineage>
        <taxon>unclassified sequences</taxon>
        <taxon>metagenomes</taxon>
        <taxon>ecological metagenomes</taxon>
    </lineage>
</organism>
<dbReference type="EMBL" id="LAZR01003028">
    <property type="protein sequence ID" value="KKN22817.1"/>
    <property type="molecule type" value="Genomic_DNA"/>
</dbReference>
<feature type="transmembrane region" description="Helical" evidence="1">
    <location>
        <begin position="21"/>
        <end position="38"/>
    </location>
</feature>
<protein>
    <submittedName>
        <fullName evidence="2">Uncharacterized protein</fullName>
    </submittedName>
</protein>
<proteinExistence type="predicted"/>
<name>A0A0F9PED7_9ZZZZ</name>
<reference evidence="2" key="1">
    <citation type="journal article" date="2015" name="Nature">
        <title>Complex archaea that bridge the gap between prokaryotes and eukaryotes.</title>
        <authorList>
            <person name="Spang A."/>
            <person name="Saw J.H."/>
            <person name="Jorgensen S.L."/>
            <person name="Zaremba-Niedzwiedzka K."/>
            <person name="Martijn J."/>
            <person name="Lind A.E."/>
            <person name="van Eijk R."/>
            <person name="Schleper C."/>
            <person name="Guy L."/>
            <person name="Ettema T.J."/>
        </authorList>
    </citation>
    <scope>NUCLEOTIDE SEQUENCE</scope>
</reference>
<accession>A0A0F9PED7</accession>
<feature type="transmembrane region" description="Helical" evidence="1">
    <location>
        <begin position="44"/>
        <end position="64"/>
    </location>
</feature>
<keyword evidence="1" id="KW-1133">Transmembrane helix</keyword>
<feature type="transmembrane region" description="Helical" evidence="1">
    <location>
        <begin position="192"/>
        <end position="215"/>
    </location>
</feature>